<accession>A0ABP8EJA8</accession>
<reference evidence="6" key="1">
    <citation type="journal article" date="2019" name="Int. J. Syst. Evol. Microbiol.">
        <title>The Global Catalogue of Microorganisms (GCM) 10K type strain sequencing project: providing services to taxonomists for standard genome sequencing and annotation.</title>
        <authorList>
            <consortium name="The Broad Institute Genomics Platform"/>
            <consortium name="The Broad Institute Genome Sequencing Center for Infectious Disease"/>
            <person name="Wu L."/>
            <person name="Ma J."/>
        </authorList>
    </citation>
    <scope>NUCLEOTIDE SEQUENCE [LARGE SCALE GENOMIC DNA]</scope>
    <source>
        <strain evidence="6">JCM 17458</strain>
    </source>
</reference>
<keyword evidence="3" id="KW-0812">Transmembrane</keyword>
<organism evidence="5 6">
    <name type="scientific">Brevibacterium daeguense</name>
    <dbReference type="NCBI Taxonomy" id="909936"/>
    <lineage>
        <taxon>Bacteria</taxon>
        <taxon>Bacillati</taxon>
        <taxon>Actinomycetota</taxon>
        <taxon>Actinomycetes</taxon>
        <taxon>Micrococcales</taxon>
        <taxon>Brevibacteriaceae</taxon>
        <taxon>Brevibacterium</taxon>
    </lineage>
</organism>
<dbReference type="InterPro" id="IPR029050">
    <property type="entry name" value="Immunoprotect_excell_Ig-like"/>
</dbReference>
<comment type="caution">
    <text evidence="5">The sequence shown here is derived from an EMBL/GenBank/DDBJ whole genome shotgun (WGS) entry which is preliminary data.</text>
</comment>
<feature type="compositionally biased region" description="Low complexity" evidence="2">
    <location>
        <begin position="96"/>
        <end position="110"/>
    </location>
</feature>
<evidence type="ECO:0000256" key="1">
    <source>
        <dbReference type="ARBA" id="ARBA00022729"/>
    </source>
</evidence>
<name>A0ABP8EJA8_9MICO</name>
<keyword evidence="1" id="KW-0732">Signal</keyword>
<feature type="region of interest" description="Disordered" evidence="2">
    <location>
        <begin position="1"/>
        <end position="58"/>
    </location>
</feature>
<evidence type="ECO:0000313" key="5">
    <source>
        <dbReference type="EMBL" id="GAA4284042.1"/>
    </source>
</evidence>
<evidence type="ECO:0000313" key="6">
    <source>
        <dbReference type="Proteomes" id="UP001501586"/>
    </source>
</evidence>
<protein>
    <submittedName>
        <fullName evidence="5">DUF4352 domain-containing protein</fullName>
    </submittedName>
</protein>
<proteinExistence type="predicted"/>
<feature type="transmembrane region" description="Helical" evidence="3">
    <location>
        <begin position="67"/>
        <end position="87"/>
    </location>
</feature>
<evidence type="ECO:0000256" key="3">
    <source>
        <dbReference type="SAM" id="Phobius"/>
    </source>
</evidence>
<feature type="compositionally biased region" description="Acidic residues" evidence="2">
    <location>
        <begin position="111"/>
        <end position="124"/>
    </location>
</feature>
<dbReference type="Proteomes" id="UP001501586">
    <property type="component" value="Unassembled WGS sequence"/>
</dbReference>
<dbReference type="InterPro" id="IPR029051">
    <property type="entry name" value="DUF4352"/>
</dbReference>
<sequence>MSQQPPNPQSPGQFPLGQSAPPPAPYGHQTPPADQPGPYGTPNGGYPQGGFPPTPPAQKKKPVYKRWWFWVAIVVFAIIVGSCAGAGGSGTESDSDSGSAQPADEAAQEAGADEEPAPEAEEAVEQAGVGDTVSAGDFEVSVTEVEAGVSRVGDEFLNEEPQGQFVLVSMTITNTGDSAVMFTSSDVTLLDAEGRQHSADGAASMYIEDSNAFLEEINPGNTVEGIIAFDIPEGIEPQVLEFSGGLFSSPVEIALS</sequence>
<keyword evidence="3" id="KW-1133">Transmembrane helix</keyword>
<evidence type="ECO:0000259" key="4">
    <source>
        <dbReference type="Pfam" id="PF11611"/>
    </source>
</evidence>
<feature type="region of interest" description="Disordered" evidence="2">
    <location>
        <begin position="86"/>
        <end position="133"/>
    </location>
</feature>
<gene>
    <name evidence="5" type="ORF">GCM10022261_15730</name>
</gene>
<feature type="domain" description="DUF4352" evidence="4">
    <location>
        <begin position="128"/>
        <end position="249"/>
    </location>
</feature>
<keyword evidence="6" id="KW-1185">Reference proteome</keyword>
<evidence type="ECO:0000256" key="2">
    <source>
        <dbReference type="SAM" id="MobiDB-lite"/>
    </source>
</evidence>
<dbReference type="Gene3D" id="2.60.40.1240">
    <property type="match status" value="1"/>
</dbReference>
<dbReference type="RefSeq" id="WP_236864164.1">
    <property type="nucleotide sequence ID" value="NZ_BAABAZ010000005.1"/>
</dbReference>
<keyword evidence="3" id="KW-0472">Membrane</keyword>
<dbReference type="EMBL" id="BAABAZ010000005">
    <property type="protein sequence ID" value="GAA4284042.1"/>
    <property type="molecule type" value="Genomic_DNA"/>
</dbReference>
<dbReference type="Pfam" id="PF11611">
    <property type="entry name" value="DUF4352"/>
    <property type="match status" value="1"/>
</dbReference>